<organism evidence="1 2">
    <name type="scientific">Neolentinus lepideus HHB14362 ss-1</name>
    <dbReference type="NCBI Taxonomy" id="1314782"/>
    <lineage>
        <taxon>Eukaryota</taxon>
        <taxon>Fungi</taxon>
        <taxon>Dikarya</taxon>
        <taxon>Basidiomycota</taxon>
        <taxon>Agaricomycotina</taxon>
        <taxon>Agaricomycetes</taxon>
        <taxon>Gloeophyllales</taxon>
        <taxon>Gloeophyllaceae</taxon>
        <taxon>Neolentinus</taxon>
    </lineage>
</organism>
<reference evidence="1 2" key="1">
    <citation type="journal article" date="2016" name="Mol. Biol. Evol.">
        <title>Comparative Genomics of Early-Diverging Mushroom-Forming Fungi Provides Insights into the Origins of Lignocellulose Decay Capabilities.</title>
        <authorList>
            <person name="Nagy L.G."/>
            <person name="Riley R."/>
            <person name="Tritt A."/>
            <person name="Adam C."/>
            <person name="Daum C."/>
            <person name="Floudas D."/>
            <person name="Sun H."/>
            <person name="Yadav J.S."/>
            <person name="Pangilinan J."/>
            <person name="Larsson K.H."/>
            <person name="Matsuura K."/>
            <person name="Barry K."/>
            <person name="Labutti K."/>
            <person name="Kuo R."/>
            <person name="Ohm R.A."/>
            <person name="Bhattacharya S.S."/>
            <person name="Shirouzu T."/>
            <person name="Yoshinaga Y."/>
            <person name="Martin F.M."/>
            <person name="Grigoriev I.V."/>
            <person name="Hibbett D.S."/>
        </authorList>
    </citation>
    <scope>NUCLEOTIDE SEQUENCE [LARGE SCALE GENOMIC DNA]</scope>
    <source>
        <strain evidence="1 2">HHB14362 ss-1</strain>
    </source>
</reference>
<keyword evidence="2" id="KW-1185">Reference proteome</keyword>
<feature type="non-terminal residue" evidence="1">
    <location>
        <position position="1"/>
    </location>
</feature>
<protein>
    <submittedName>
        <fullName evidence="1">Uncharacterized protein</fullName>
    </submittedName>
</protein>
<gene>
    <name evidence="1" type="ORF">NEOLEDRAFT_1023719</name>
</gene>
<dbReference type="EMBL" id="KV425629">
    <property type="protein sequence ID" value="KZT19929.1"/>
    <property type="molecule type" value="Genomic_DNA"/>
</dbReference>
<sequence>AFRPVYGCLGQMHAILDDKTVFQLLSATFPNHILAAAKLSLNMATDVTVFQSPLLHSNLAFATMAL</sequence>
<dbReference type="Proteomes" id="UP000076761">
    <property type="component" value="Unassembled WGS sequence"/>
</dbReference>
<evidence type="ECO:0000313" key="1">
    <source>
        <dbReference type="EMBL" id="KZT19929.1"/>
    </source>
</evidence>
<dbReference type="OrthoDB" id="5952536at2759"/>
<dbReference type="AlphaFoldDB" id="A0A165NPJ1"/>
<dbReference type="InParanoid" id="A0A165NPJ1"/>
<name>A0A165NPJ1_9AGAM</name>
<evidence type="ECO:0000313" key="2">
    <source>
        <dbReference type="Proteomes" id="UP000076761"/>
    </source>
</evidence>
<accession>A0A165NPJ1</accession>
<feature type="non-terminal residue" evidence="1">
    <location>
        <position position="66"/>
    </location>
</feature>
<proteinExistence type="predicted"/>